<evidence type="ECO:0000313" key="8">
    <source>
        <dbReference type="Proteomes" id="UP000316726"/>
    </source>
</evidence>
<dbReference type="Proteomes" id="UP000316726">
    <property type="component" value="Chromosome 7"/>
</dbReference>
<evidence type="ECO:0000256" key="5">
    <source>
        <dbReference type="ARBA" id="ARBA00023136"/>
    </source>
</evidence>
<comment type="similarity">
    <text evidence="2">Belongs to the UPF0057 (PMP3) family.</text>
</comment>
<keyword evidence="5 6" id="KW-0472">Membrane</keyword>
<proteinExistence type="inferred from homology"/>
<evidence type="ECO:0000256" key="2">
    <source>
        <dbReference type="ARBA" id="ARBA00009530"/>
    </source>
</evidence>
<dbReference type="InterPro" id="IPR000612">
    <property type="entry name" value="PMP3"/>
</dbReference>
<organism evidence="7 8">
    <name type="scientific">Chloropicon primus</name>
    <dbReference type="NCBI Taxonomy" id="1764295"/>
    <lineage>
        <taxon>Eukaryota</taxon>
        <taxon>Viridiplantae</taxon>
        <taxon>Chlorophyta</taxon>
        <taxon>Chloropicophyceae</taxon>
        <taxon>Chloropicales</taxon>
        <taxon>Chloropicaceae</taxon>
        <taxon>Chloropicon</taxon>
    </lineage>
</organism>
<feature type="transmembrane region" description="Helical" evidence="6">
    <location>
        <begin position="37"/>
        <end position="61"/>
    </location>
</feature>
<comment type="subcellular location">
    <subcellularLocation>
        <location evidence="1">Membrane</location>
    </subcellularLocation>
</comment>
<evidence type="ECO:0000256" key="3">
    <source>
        <dbReference type="ARBA" id="ARBA00022692"/>
    </source>
</evidence>
<sequence>MAVECNLSGEDVLILVLNFILPCVGVYMKAQKFDVNFWIALVLMVFVVTWPLAIVFAYLYYFDIVRVNSAS</sequence>
<dbReference type="GO" id="GO:0016020">
    <property type="term" value="C:membrane"/>
    <property type="evidence" value="ECO:0007669"/>
    <property type="project" value="UniProtKB-SubCell"/>
</dbReference>
<reference evidence="7 8" key="1">
    <citation type="submission" date="2018-07" db="EMBL/GenBank/DDBJ databases">
        <title>The complete nuclear genome of the prasinophyte Chloropicon primus (CCMP1205).</title>
        <authorList>
            <person name="Pombert J.-F."/>
            <person name="Otis C."/>
            <person name="Turmel M."/>
            <person name="Lemieux C."/>
        </authorList>
    </citation>
    <scope>NUCLEOTIDE SEQUENCE [LARGE SCALE GENOMIC DNA]</scope>
    <source>
        <strain evidence="7 8">CCMP1205</strain>
    </source>
</reference>
<dbReference type="Pfam" id="PF01679">
    <property type="entry name" value="Pmp3"/>
    <property type="match status" value="1"/>
</dbReference>
<evidence type="ECO:0000256" key="4">
    <source>
        <dbReference type="ARBA" id="ARBA00022989"/>
    </source>
</evidence>
<accession>A0A5B8MPQ2</accession>
<keyword evidence="8" id="KW-1185">Reference proteome</keyword>
<keyword evidence="3 6" id="KW-0812">Transmembrane</keyword>
<name>A0A5B8MPQ2_9CHLO</name>
<evidence type="ECO:0000313" key="7">
    <source>
        <dbReference type="EMBL" id="QDZ22456.1"/>
    </source>
</evidence>
<dbReference type="OrthoDB" id="10531074at2759"/>
<protein>
    <submittedName>
        <fullName evidence="7">Uncharacterized protein</fullName>
    </submittedName>
</protein>
<gene>
    <name evidence="7" type="ORF">A3770_07p49740</name>
</gene>
<feature type="transmembrane region" description="Helical" evidence="6">
    <location>
        <begin position="12"/>
        <end position="30"/>
    </location>
</feature>
<evidence type="ECO:0000256" key="1">
    <source>
        <dbReference type="ARBA" id="ARBA00004370"/>
    </source>
</evidence>
<dbReference type="AlphaFoldDB" id="A0A5B8MPQ2"/>
<keyword evidence="4 6" id="KW-1133">Transmembrane helix</keyword>
<dbReference type="EMBL" id="CP031040">
    <property type="protein sequence ID" value="QDZ22456.1"/>
    <property type="molecule type" value="Genomic_DNA"/>
</dbReference>
<evidence type="ECO:0000256" key="6">
    <source>
        <dbReference type="SAM" id="Phobius"/>
    </source>
</evidence>